<protein>
    <submittedName>
        <fullName evidence="2">Uncharacterized protein</fullName>
    </submittedName>
</protein>
<reference evidence="2" key="1">
    <citation type="submission" date="2020-05" db="EMBL/GenBank/DDBJ databases">
        <title>Mycena genomes resolve the evolution of fungal bioluminescence.</title>
        <authorList>
            <person name="Tsai I.J."/>
        </authorList>
    </citation>
    <scope>NUCLEOTIDE SEQUENCE</scope>
    <source>
        <strain evidence="2">CCC161011</strain>
    </source>
</reference>
<comment type="caution">
    <text evidence="2">The sequence shown here is derived from an EMBL/GenBank/DDBJ whole genome shotgun (WGS) entry which is preliminary data.</text>
</comment>
<sequence>MRTSISARLLMLLVAALLARVSFGTYKPGKAAQINYYTDSACRNYVGEAAEWWTTKGPEITECMSLNMPHNAQSINTAAIWKPDGTPYCGKCIFYEAAGCGSGQFEVSSYSPYTGQCLSARTVGAATLWQSAKCSVESNAC</sequence>
<organism evidence="2 3">
    <name type="scientific">Mycena venus</name>
    <dbReference type="NCBI Taxonomy" id="2733690"/>
    <lineage>
        <taxon>Eukaryota</taxon>
        <taxon>Fungi</taxon>
        <taxon>Dikarya</taxon>
        <taxon>Basidiomycota</taxon>
        <taxon>Agaricomycotina</taxon>
        <taxon>Agaricomycetes</taxon>
        <taxon>Agaricomycetidae</taxon>
        <taxon>Agaricales</taxon>
        <taxon>Marasmiineae</taxon>
        <taxon>Mycenaceae</taxon>
        <taxon>Mycena</taxon>
    </lineage>
</organism>
<feature type="chain" id="PRO_5034627153" evidence="1">
    <location>
        <begin position="25"/>
        <end position="141"/>
    </location>
</feature>
<accession>A0A8H7CIV5</accession>
<dbReference type="Proteomes" id="UP000620124">
    <property type="component" value="Unassembled WGS sequence"/>
</dbReference>
<feature type="signal peptide" evidence="1">
    <location>
        <begin position="1"/>
        <end position="24"/>
    </location>
</feature>
<dbReference type="AlphaFoldDB" id="A0A8H7CIV5"/>
<keyword evidence="3" id="KW-1185">Reference proteome</keyword>
<keyword evidence="1" id="KW-0732">Signal</keyword>
<dbReference type="EMBL" id="JACAZI010000020">
    <property type="protein sequence ID" value="KAF7339115.1"/>
    <property type="molecule type" value="Genomic_DNA"/>
</dbReference>
<evidence type="ECO:0000313" key="2">
    <source>
        <dbReference type="EMBL" id="KAF7339115.1"/>
    </source>
</evidence>
<proteinExistence type="predicted"/>
<evidence type="ECO:0000313" key="3">
    <source>
        <dbReference type="Proteomes" id="UP000620124"/>
    </source>
</evidence>
<evidence type="ECO:0000256" key="1">
    <source>
        <dbReference type="SAM" id="SignalP"/>
    </source>
</evidence>
<name>A0A8H7CIV5_9AGAR</name>
<dbReference type="OrthoDB" id="5133123at2759"/>
<gene>
    <name evidence="2" type="ORF">MVEN_01988200</name>
</gene>